<dbReference type="Proteomes" id="UP000091857">
    <property type="component" value="Chromosome 16"/>
</dbReference>
<reference evidence="2" key="1">
    <citation type="journal article" date="2016" name="Nat. Biotechnol.">
        <title>Sequencing wild and cultivated cassava and related species reveals extensive interspecific hybridization and genetic diversity.</title>
        <authorList>
            <person name="Bredeson J.V."/>
            <person name="Lyons J.B."/>
            <person name="Prochnik S.E."/>
            <person name="Wu G.A."/>
            <person name="Ha C.M."/>
            <person name="Edsinger-Gonzales E."/>
            <person name="Grimwood J."/>
            <person name="Schmutz J."/>
            <person name="Rabbi I.Y."/>
            <person name="Egesi C."/>
            <person name="Nauluvula P."/>
            <person name="Lebot V."/>
            <person name="Ndunguru J."/>
            <person name="Mkamilo G."/>
            <person name="Bart R.S."/>
            <person name="Setter T.L."/>
            <person name="Gleadow R.M."/>
            <person name="Kulakow P."/>
            <person name="Ferguson M.E."/>
            <person name="Rounsley S."/>
            <person name="Rokhsar D.S."/>
        </authorList>
    </citation>
    <scope>NUCLEOTIDE SEQUENCE [LARGE SCALE GENOMIC DNA]</scope>
    <source>
        <strain evidence="2">cv. AM560-2</strain>
    </source>
</reference>
<gene>
    <name evidence="1" type="ORF">MANES_16G112801v8</name>
</gene>
<protein>
    <submittedName>
        <fullName evidence="1">Uncharacterized protein</fullName>
    </submittedName>
</protein>
<name>A0ACB7G893_MANES</name>
<organism evidence="1 2">
    <name type="scientific">Manihot esculenta</name>
    <name type="common">Cassava</name>
    <name type="synonym">Jatropha manihot</name>
    <dbReference type="NCBI Taxonomy" id="3983"/>
    <lineage>
        <taxon>Eukaryota</taxon>
        <taxon>Viridiplantae</taxon>
        <taxon>Streptophyta</taxon>
        <taxon>Embryophyta</taxon>
        <taxon>Tracheophyta</taxon>
        <taxon>Spermatophyta</taxon>
        <taxon>Magnoliopsida</taxon>
        <taxon>eudicotyledons</taxon>
        <taxon>Gunneridae</taxon>
        <taxon>Pentapetalae</taxon>
        <taxon>rosids</taxon>
        <taxon>fabids</taxon>
        <taxon>Malpighiales</taxon>
        <taxon>Euphorbiaceae</taxon>
        <taxon>Crotonoideae</taxon>
        <taxon>Manihoteae</taxon>
        <taxon>Manihot</taxon>
    </lineage>
</organism>
<dbReference type="EMBL" id="CM004402">
    <property type="protein sequence ID" value="KAG8636241.1"/>
    <property type="molecule type" value="Genomic_DNA"/>
</dbReference>
<sequence>MGRTQSLVQNYTVFLKKRHHFIRANCTGDSGQGTIGARTATKLPEKRRLKSVPAKPGPKQLQARATETLDRITHKSKNVASRQRSRRR</sequence>
<keyword evidence="2" id="KW-1185">Reference proteome</keyword>
<proteinExistence type="predicted"/>
<accession>A0ACB7G893</accession>
<evidence type="ECO:0000313" key="1">
    <source>
        <dbReference type="EMBL" id="KAG8636241.1"/>
    </source>
</evidence>
<evidence type="ECO:0000313" key="2">
    <source>
        <dbReference type="Proteomes" id="UP000091857"/>
    </source>
</evidence>
<comment type="caution">
    <text evidence="1">The sequence shown here is derived from an EMBL/GenBank/DDBJ whole genome shotgun (WGS) entry which is preliminary data.</text>
</comment>